<evidence type="ECO:0008006" key="5">
    <source>
        <dbReference type="Google" id="ProtNLM"/>
    </source>
</evidence>
<feature type="chain" id="PRO_5045554969" description="Lysine-specific metallo-endopeptidase domain-containing protein" evidence="2">
    <location>
        <begin position="20"/>
        <end position="323"/>
    </location>
</feature>
<keyword evidence="4" id="KW-1185">Reference proteome</keyword>
<dbReference type="EMBL" id="JBHGVX010000007">
    <property type="protein sequence ID" value="KAL1794237.1"/>
    <property type="molecule type" value="Genomic_DNA"/>
</dbReference>
<feature type="signal peptide" evidence="2">
    <location>
        <begin position="1"/>
        <end position="19"/>
    </location>
</feature>
<organism evidence="3 4">
    <name type="scientific">Alternaria dauci</name>
    <dbReference type="NCBI Taxonomy" id="48095"/>
    <lineage>
        <taxon>Eukaryota</taxon>
        <taxon>Fungi</taxon>
        <taxon>Dikarya</taxon>
        <taxon>Ascomycota</taxon>
        <taxon>Pezizomycotina</taxon>
        <taxon>Dothideomycetes</taxon>
        <taxon>Pleosporomycetidae</taxon>
        <taxon>Pleosporales</taxon>
        <taxon>Pleosporineae</taxon>
        <taxon>Pleosporaceae</taxon>
        <taxon>Alternaria</taxon>
        <taxon>Alternaria sect. Porri</taxon>
    </lineage>
</organism>
<sequence>MTLVKVVSLALIAVTIVHANPILSTPTRLAARDDPPKPSAYPLGDPCTNEWQYLNFNPDDPTDKAHLEQMHHILCIGEMLALTSYGSGSAERALKPYLRYFGPNEDSDDPDDPDEYKYQEHVKSVLDMISGNGENNVKLGEIVGTFVVDNKDFGVDIPNAPQCGAEGTLAYTLKDTAVDQLEKIHFCDISWTGRLYSAADIDCGSLDAYPSEKMDSFSRIILHEMTHYEAVGEGSSLQDVIQDRQNQDSGNAYGTERTHGLIDVDQDDDPEAAVRNADNYAWMALDAWISRICATDRSGDSWQTFFTQDPPNYSDDSDSDPDN</sequence>
<evidence type="ECO:0000256" key="1">
    <source>
        <dbReference type="SAM" id="MobiDB-lite"/>
    </source>
</evidence>
<comment type="caution">
    <text evidence="3">The sequence shown here is derived from an EMBL/GenBank/DDBJ whole genome shotgun (WGS) entry which is preliminary data.</text>
</comment>
<reference evidence="3 4" key="1">
    <citation type="submission" date="2024-09" db="EMBL/GenBank/DDBJ databases">
        <title>T2T genomes of carrot and Alternaria dauci and their utility for understanding host-pathogen interaction during carrot leaf blight disease.</title>
        <authorList>
            <person name="Liu W."/>
            <person name="Xu S."/>
            <person name="Ou C."/>
            <person name="Liu X."/>
            <person name="Zhuang F."/>
            <person name="Deng X.W."/>
        </authorList>
    </citation>
    <scope>NUCLEOTIDE SEQUENCE [LARGE SCALE GENOMIC DNA]</scope>
    <source>
        <strain evidence="3 4">A2016</strain>
    </source>
</reference>
<name>A0ABR3UDH3_9PLEO</name>
<accession>A0ABR3UDH3</accession>
<evidence type="ECO:0000313" key="3">
    <source>
        <dbReference type="EMBL" id="KAL1794237.1"/>
    </source>
</evidence>
<dbReference type="InterPro" id="IPR024079">
    <property type="entry name" value="MetalloPept_cat_dom_sf"/>
</dbReference>
<dbReference type="GeneID" id="96087980"/>
<dbReference type="RefSeq" id="XP_069304821.1">
    <property type="nucleotide sequence ID" value="XM_069453828.1"/>
</dbReference>
<evidence type="ECO:0000256" key="2">
    <source>
        <dbReference type="SAM" id="SignalP"/>
    </source>
</evidence>
<gene>
    <name evidence="3" type="ORF">ACET3X_007658</name>
</gene>
<protein>
    <recommendedName>
        <fullName evidence="5">Lysine-specific metallo-endopeptidase domain-containing protein</fullName>
    </recommendedName>
</protein>
<evidence type="ECO:0000313" key="4">
    <source>
        <dbReference type="Proteomes" id="UP001578633"/>
    </source>
</evidence>
<dbReference type="SUPFAM" id="SSF55486">
    <property type="entry name" value="Metalloproteases ('zincins'), catalytic domain"/>
    <property type="match status" value="1"/>
</dbReference>
<proteinExistence type="predicted"/>
<keyword evidence="2" id="KW-0732">Signal</keyword>
<dbReference type="Gene3D" id="3.40.390.10">
    <property type="entry name" value="Collagenase (Catalytic Domain)"/>
    <property type="match status" value="1"/>
</dbReference>
<dbReference type="Proteomes" id="UP001578633">
    <property type="component" value="Chromosome 7"/>
</dbReference>
<feature type="region of interest" description="Disordered" evidence="1">
    <location>
        <begin position="303"/>
        <end position="323"/>
    </location>
</feature>